<reference evidence="3" key="1">
    <citation type="submission" date="2019-03" db="EMBL/GenBank/DDBJ databases">
        <title>Long read genome sequence of the mycoparasitic Pythium oligandrum ATCC 38472 isolated from sugarbeet rhizosphere.</title>
        <authorList>
            <person name="Gaulin E."/>
        </authorList>
    </citation>
    <scope>NUCLEOTIDE SEQUENCE</scope>
    <source>
        <strain evidence="3">ATCC 38472_TT</strain>
    </source>
</reference>
<gene>
    <name evidence="3" type="ORF">Poli38472_002102</name>
</gene>
<feature type="transmembrane region" description="Helical" evidence="2">
    <location>
        <begin position="491"/>
        <end position="509"/>
    </location>
</feature>
<feature type="transmembrane region" description="Helical" evidence="2">
    <location>
        <begin position="114"/>
        <end position="136"/>
    </location>
</feature>
<evidence type="ECO:0000256" key="1">
    <source>
        <dbReference type="SAM" id="MobiDB-lite"/>
    </source>
</evidence>
<feature type="transmembrane region" description="Helical" evidence="2">
    <location>
        <begin position="81"/>
        <end position="102"/>
    </location>
</feature>
<proteinExistence type="predicted"/>
<feature type="transmembrane region" description="Helical" evidence="2">
    <location>
        <begin position="142"/>
        <end position="167"/>
    </location>
</feature>
<feature type="transmembrane region" description="Helical" evidence="2">
    <location>
        <begin position="179"/>
        <end position="200"/>
    </location>
</feature>
<feature type="transmembrane region" description="Helical" evidence="2">
    <location>
        <begin position="442"/>
        <end position="463"/>
    </location>
</feature>
<evidence type="ECO:0000313" key="3">
    <source>
        <dbReference type="EMBL" id="TMW63161.1"/>
    </source>
</evidence>
<keyword evidence="2" id="KW-1133">Transmembrane helix</keyword>
<keyword evidence="2" id="KW-0812">Transmembrane</keyword>
<comment type="caution">
    <text evidence="3">The sequence shown here is derived from an EMBL/GenBank/DDBJ whole genome shotgun (WGS) entry which is preliminary data.</text>
</comment>
<evidence type="ECO:0000256" key="2">
    <source>
        <dbReference type="SAM" id="Phobius"/>
    </source>
</evidence>
<accession>A0A8K1CI20</accession>
<sequence length="569" mass="64795">MPWRQMLRRAVEVWEKYQVELQGQYSVERLYDLERYSAKTSPLRVAVVLLATPLPCLAVVTLADMVPLEDPSRGLAHSHMFWLRTAFTTTLFGVFIVHQFRFCIDDLHMNNAQLLLISILSGCGATAVGFFLSYLIGFPMPFIIQCAGPSFVVILVIAFAVGWGRLFSHNTRARHQLRNAMGILMVQWYLTLVYPVYNAVFVRLDGARQATFALVLPIIKLGGKNAMARFCKDMEDATPEVVVMNIEIFHALFTTYCMQGTSSMLTVAMIMGFDAVLAWSSLHEVDVLASDIRRIGDKPRSLLRVSDAVASLDKSRIRPVLRTVMRIAKTDPLVRDSGAVRLASSTRSRKTTPPSLIRGRSIVPTENAQSLPLAVASDRHTTVMNSENGQKSEETAHGSSVSPIRVDHPDLLLMKSGIDRLTPQERLEYVQKTLQLLHLTEFVLLVEFVEIIIPLIYGSYLLICFQLPIHEYYTQLHDVSPERLRQILKNVLIYALLEFISFIMLHHLLRRKLRLAPIYQLSFVLETQWSVIQSKLPLWMIFMVQQGLEHFGVDYTFQFKWLRRSHTST</sequence>
<dbReference type="AlphaFoldDB" id="A0A8K1CI20"/>
<protein>
    <submittedName>
        <fullName evidence="3">Uncharacterized protein</fullName>
    </submittedName>
</protein>
<keyword evidence="2" id="KW-0472">Membrane</keyword>
<dbReference type="OrthoDB" id="108146at2759"/>
<name>A0A8K1CI20_PYTOL</name>
<feature type="region of interest" description="Disordered" evidence="1">
    <location>
        <begin position="380"/>
        <end position="404"/>
    </location>
</feature>
<dbReference type="EMBL" id="SPLM01000072">
    <property type="protein sequence ID" value="TMW63161.1"/>
    <property type="molecule type" value="Genomic_DNA"/>
</dbReference>
<evidence type="ECO:0000313" key="4">
    <source>
        <dbReference type="Proteomes" id="UP000794436"/>
    </source>
</evidence>
<feature type="transmembrane region" description="Helical" evidence="2">
    <location>
        <begin position="43"/>
        <end position="61"/>
    </location>
</feature>
<keyword evidence="4" id="KW-1185">Reference proteome</keyword>
<organism evidence="3 4">
    <name type="scientific">Pythium oligandrum</name>
    <name type="common">Mycoparasitic fungus</name>
    <dbReference type="NCBI Taxonomy" id="41045"/>
    <lineage>
        <taxon>Eukaryota</taxon>
        <taxon>Sar</taxon>
        <taxon>Stramenopiles</taxon>
        <taxon>Oomycota</taxon>
        <taxon>Peronosporomycetes</taxon>
        <taxon>Pythiales</taxon>
        <taxon>Pythiaceae</taxon>
        <taxon>Pythium</taxon>
    </lineage>
</organism>
<dbReference type="Proteomes" id="UP000794436">
    <property type="component" value="Unassembled WGS sequence"/>
</dbReference>